<accession>A0BVL2</accession>
<feature type="transmembrane region" description="Helical" evidence="1">
    <location>
        <begin position="340"/>
        <end position="360"/>
    </location>
</feature>
<keyword evidence="1" id="KW-0812">Transmembrane</keyword>
<dbReference type="HOGENOM" id="CLU_680541_0_0_1"/>
<dbReference type="InParanoid" id="A0BVL2"/>
<feature type="transmembrane region" description="Helical" evidence="1">
    <location>
        <begin position="290"/>
        <end position="309"/>
    </location>
</feature>
<dbReference type="KEGG" id="ptm:GSPATT00005825001"/>
<dbReference type="GeneID" id="5015761"/>
<keyword evidence="1" id="KW-1133">Transmembrane helix</keyword>
<organism evidence="2 3">
    <name type="scientific">Paramecium tetraurelia</name>
    <dbReference type="NCBI Taxonomy" id="5888"/>
    <lineage>
        <taxon>Eukaryota</taxon>
        <taxon>Sar</taxon>
        <taxon>Alveolata</taxon>
        <taxon>Ciliophora</taxon>
        <taxon>Intramacronucleata</taxon>
        <taxon>Oligohymenophorea</taxon>
        <taxon>Peniculida</taxon>
        <taxon>Parameciidae</taxon>
        <taxon>Paramecium</taxon>
    </lineage>
</organism>
<evidence type="ECO:0008006" key="4">
    <source>
        <dbReference type="Google" id="ProtNLM"/>
    </source>
</evidence>
<dbReference type="OMA" id="HATIRAW"/>
<name>A0BVL2_PARTE</name>
<feature type="transmembrane region" description="Helical" evidence="1">
    <location>
        <begin position="173"/>
        <end position="195"/>
    </location>
</feature>
<proteinExistence type="predicted"/>
<keyword evidence="1" id="KW-0472">Membrane</keyword>
<dbReference type="AlphaFoldDB" id="A0BVL2"/>
<dbReference type="RefSeq" id="XP_001429977.1">
    <property type="nucleotide sequence ID" value="XM_001429940.1"/>
</dbReference>
<evidence type="ECO:0000256" key="1">
    <source>
        <dbReference type="SAM" id="Phobius"/>
    </source>
</evidence>
<dbReference type="EMBL" id="CT868019">
    <property type="protein sequence ID" value="CAK62579.1"/>
    <property type="molecule type" value="Genomic_DNA"/>
</dbReference>
<sequence length="405" mass="48946">MFKIIFNELHLLFMEFQQNRQCQMLSQIQLTQQYHSIIRISAIQALYLVSEKSLNDRYWKFTNYMDSLNYFQVDFITIQVNTVAPYSLIIVHDVSLNPNLNALILKSKLSQSQYRIKILSNLYLYISSICIHSALSRGKFSNSLIEILSSIRVFNRVYLFFVERYFIILQLQFSLFFTLLHSITVFLIYLIYIFFLKYQNMAHQFLIQNYIVINIIIKWMNRFIRSIFFQYDFQPLLQISYFTVQITIQLRLQLIVMIIQLILMNQFTNFCLTVLFQPFKSSYLVFKLKILFQFAIQFFLQLVIFIPYFQFASRCFFKPYIIFLSYPQFLLYLYPYFCFLPFLIHACLTIHVSFMIQLIINLHQNQQFDIYIIKLAYIHATIRAWSHYLSQFTCCLQQQTRFSVH</sequence>
<protein>
    <recommendedName>
        <fullName evidence="4">Transmembrane protein</fullName>
    </recommendedName>
</protein>
<evidence type="ECO:0000313" key="3">
    <source>
        <dbReference type="Proteomes" id="UP000000600"/>
    </source>
</evidence>
<dbReference type="Proteomes" id="UP000000600">
    <property type="component" value="Unassembled WGS sequence"/>
</dbReference>
<evidence type="ECO:0000313" key="2">
    <source>
        <dbReference type="EMBL" id="CAK62579.1"/>
    </source>
</evidence>
<reference evidence="2 3" key="1">
    <citation type="journal article" date="2006" name="Nature">
        <title>Global trends of whole-genome duplications revealed by the ciliate Paramecium tetraurelia.</title>
        <authorList>
            <consortium name="Genoscope"/>
            <person name="Aury J.-M."/>
            <person name="Jaillon O."/>
            <person name="Duret L."/>
            <person name="Noel B."/>
            <person name="Jubin C."/>
            <person name="Porcel B.M."/>
            <person name="Segurens B."/>
            <person name="Daubin V."/>
            <person name="Anthouard V."/>
            <person name="Aiach N."/>
            <person name="Arnaiz O."/>
            <person name="Billaut A."/>
            <person name="Beisson J."/>
            <person name="Blanc I."/>
            <person name="Bouhouche K."/>
            <person name="Camara F."/>
            <person name="Duharcourt S."/>
            <person name="Guigo R."/>
            <person name="Gogendeau D."/>
            <person name="Katinka M."/>
            <person name="Keller A.-M."/>
            <person name="Kissmehl R."/>
            <person name="Klotz C."/>
            <person name="Koll F."/>
            <person name="Le Moue A."/>
            <person name="Lepere C."/>
            <person name="Malinsky S."/>
            <person name="Nowacki M."/>
            <person name="Nowak J.K."/>
            <person name="Plattner H."/>
            <person name="Poulain J."/>
            <person name="Ruiz F."/>
            <person name="Serrano V."/>
            <person name="Zagulski M."/>
            <person name="Dessen P."/>
            <person name="Betermier M."/>
            <person name="Weissenbach J."/>
            <person name="Scarpelli C."/>
            <person name="Schachter V."/>
            <person name="Sperling L."/>
            <person name="Meyer E."/>
            <person name="Cohen J."/>
            <person name="Wincker P."/>
        </authorList>
    </citation>
    <scope>NUCLEOTIDE SEQUENCE [LARGE SCALE GENOMIC DNA]</scope>
    <source>
        <strain evidence="2 3">Stock d4-2</strain>
    </source>
</reference>
<gene>
    <name evidence="2" type="ORF">GSPATT00005825001</name>
</gene>
<keyword evidence="3" id="KW-1185">Reference proteome</keyword>
<feature type="transmembrane region" description="Helical" evidence="1">
    <location>
        <begin position="254"/>
        <end position="278"/>
    </location>
</feature>